<keyword evidence="3" id="KW-1185">Reference proteome</keyword>
<dbReference type="RefSeq" id="WP_158765677.1">
    <property type="nucleotide sequence ID" value="NZ_CP047045.1"/>
</dbReference>
<evidence type="ECO:0008006" key="4">
    <source>
        <dbReference type="Google" id="ProtNLM"/>
    </source>
</evidence>
<protein>
    <recommendedName>
        <fullName evidence="4">Lipoprotein</fullName>
    </recommendedName>
</protein>
<proteinExistence type="predicted"/>
<evidence type="ECO:0000313" key="3">
    <source>
        <dbReference type="Proteomes" id="UP000431269"/>
    </source>
</evidence>
<dbReference type="PROSITE" id="PS51257">
    <property type="entry name" value="PROKAR_LIPOPROTEIN"/>
    <property type="match status" value="1"/>
</dbReference>
<dbReference type="KEGG" id="tsv:DSM104635_01593"/>
<feature type="signal peptide" evidence="1">
    <location>
        <begin position="1"/>
        <end position="23"/>
    </location>
</feature>
<dbReference type="EMBL" id="CP047045">
    <property type="protein sequence ID" value="QGZ94763.1"/>
    <property type="molecule type" value="Genomic_DNA"/>
</dbReference>
<evidence type="ECO:0000256" key="1">
    <source>
        <dbReference type="SAM" id="SignalP"/>
    </source>
</evidence>
<dbReference type="Proteomes" id="UP000431269">
    <property type="component" value="Chromosome"/>
</dbReference>
<organism evidence="2 3">
    <name type="scientific">Terricaulis silvestris</name>
    <dbReference type="NCBI Taxonomy" id="2686094"/>
    <lineage>
        <taxon>Bacteria</taxon>
        <taxon>Pseudomonadati</taxon>
        <taxon>Pseudomonadota</taxon>
        <taxon>Alphaproteobacteria</taxon>
        <taxon>Caulobacterales</taxon>
        <taxon>Caulobacteraceae</taxon>
        <taxon>Terricaulis</taxon>
    </lineage>
</organism>
<reference evidence="3" key="1">
    <citation type="submission" date="2019-12" db="EMBL/GenBank/DDBJ databases">
        <title>Complete genome of Terracaulis silvestris 0127_4.</title>
        <authorList>
            <person name="Vieira S."/>
            <person name="Riedel T."/>
            <person name="Sproer C."/>
            <person name="Pascual J."/>
            <person name="Boedeker C."/>
            <person name="Overmann J."/>
        </authorList>
    </citation>
    <scope>NUCLEOTIDE SEQUENCE [LARGE SCALE GENOMIC DNA]</scope>
    <source>
        <strain evidence="3">0127_4</strain>
    </source>
</reference>
<dbReference type="AlphaFoldDB" id="A0A6I6MUB7"/>
<keyword evidence="1" id="KW-0732">Signal</keyword>
<accession>A0A6I6MUB7</accession>
<evidence type="ECO:0000313" key="2">
    <source>
        <dbReference type="EMBL" id="QGZ94763.1"/>
    </source>
</evidence>
<gene>
    <name evidence="2" type="ORF">DSM104635_01593</name>
</gene>
<name>A0A6I6MUB7_9CAUL</name>
<sequence length="152" mass="15528">MKTTHLMLACAITALAACGQTNATTDPITAPAPVAEAPAASSCAVIANRNWTAHVNAMPGPGAQRTLIVTGEVDLPTPGYAATLDLGPADRSAIPVQQLIVTSTAPSGIVAQVVTPTPVRYEGPAIAQQYRAVRIMCGGQQLAEITDIVTAQ</sequence>
<feature type="chain" id="PRO_5026217741" description="Lipoprotein" evidence="1">
    <location>
        <begin position="24"/>
        <end position="152"/>
    </location>
</feature>